<evidence type="ECO:0000313" key="9">
    <source>
        <dbReference type="Proteomes" id="UP000199208"/>
    </source>
</evidence>
<keyword evidence="9" id="KW-1185">Reference proteome</keyword>
<dbReference type="AlphaFoldDB" id="A0A1G5RWK5"/>
<evidence type="ECO:0000256" key="4">
    <source>
        <dbReference type="ARBA" id="ARBA00022723"/>
    </source>
</evidence>
<evidence type="ECO:0000313" key="8">
    <source>
        <dbReference type="EMBL" id="SCZ77689.1"/>
    </source>
</evidence>
<dbReference type="NCBIfam" id="TIGR01430">
    <property type="entry name" value="aden_deam"/>
    <property type="match status" value="1"/>
</dbReference>
<dbReference type="CDD" id="cd01320">
    <property type="entry name" value="ADA"/>
    <property type="match status" value="1"/>
</dbReference>
<dbReference type="GO" id="GO:0006154">
    <property type="term" value="P:adenosine catabolic process"/>
    <property type="evidence" value="ECO:0007669"/>
    <property type="project" value="TreeGrafter"/>
</dbReference>
<dbReference type="GO" id="GO:0005829">
    <property type="term" value="C:cytosol"/>
    <property type="evidence" value="ECO:0007669"/>
    <property type="project" value="TreeGrafter"/>
</dbReference>
<dbReference type="Pfam" id="PF00962">
    <property type="entry name" value="A_deaminase"/>
    <property type="match status" value="1"/>
</dbReference>
<feature type="domain" description="Adenosine deaminase" evidence="7">
    <location>
        <begin position="14"/>
        <end position="333"/>
    </location>
</feature>
<dbReference type="Proteomes" id="UP000199208">
    <property type="component" value="Unassembled WGS sequence"/>
</dbReference>
<evidence type="ECO:0000256" key="2">
    <source>
        <dbReference type="ARBA" id="ARBA00006676"/>
    </source>
</evidence>
<dbReference type="PANTHER" id="PTHR11409:SF43">
    <property type="entry name" value="ADENOSINE DEAMINASE"/>
    <property type="match status" value="1"/>
</dbReference>
<organism evidence="8 9">
    <name type="scientific">Acidaminobacter hydrogenoformans DSM 2784</name>
    <dbReference type="NCBI Taxonomy" id="1120920"/>
    <lineage>
        <taxon>Bacteria</taxon>
        <taxon>Bacillati</taxon>
        <taxon>Bacillota</taxon>
        <taxon>Clostridia</taxon>
        <taxon>Peptostreptococcales</taxon>
        <taxon>Acidaminobacteraceae</taxon>
        <taxon>Acidaminobacter</taxon>
    </lineage>
</organism>
<sequence>MFQPTSTTPLKKLPKIELHCHLDGSVRLSTLKALGISENLLDPEITEAELRALAEVPEDCPSLVDYLKRFDLPLKVMQTEEALSRITRELVEDAAADGVRYIEIRFAPHLHQERGLSLDAIISAVIEGAKAGEQSTGTRANIILCCMRHLPPSSSVALVEAGRPFLGQGVVALDLAGDEHNYPPEHHAEAFQLAKSYGYHRTVHAGETGIVDNIRKSVKLLHAERVGHGVSLNKDPELLEEIKAAGIPLEMCPTSNLHTKAADSYETHPLHHYLMEGVNVTLNTDNRTVSGITLTKETENMLRSGLNKAQLKAIYMNAAEVIFDSAEEKARLRALWPAERL</sequence>
<dbReference type="GO" id="GO:0004000">
    <property type="term" value="F:adenosine deaminase activity"/>
    <property type="evidence" value="ECO:0007669"/>
    <property type="project" value="TreeGrafter"/>
</dbReference>
<dbReference type="SUPFAM" id="SSF51556">
    <property type="entry name" value="Metallo-dependent hydrolases"/>
    <property type="match status" value="1"/>
</dbReference>
<proteinExistence type="inferred from homology"/>
<dbReference type="InterPro" id="IPR001365">
    <property type="entry name" value="A_deaminase_dom"/>
</dbReference>
<dbReference type="EC" id="3.5.4.4" evidence="3"/>
<keyword evidence="4" id="KW-0479">Metal-binding</keyword>
<reference evidence="8 9" key="1">
    <citation type="submission" date="2016-10" db="EMBL/GenBank/DDBJ databases">
        <authorList>
            <person name="de Groot N.N."/>
        </authorList>
    </citation>
    <scope>NUCLEOTIDE SEQUENCE [LARGE SCALE GENOMIC DNA]</scope>
    <source>
        <strain evidence="8 9">DSM 2784</strain>
    </source>
</reference>
<gene>
    <name evidence="8" type="ORF">SAMN03080599_00887</name>
</gene>
<dbReference type="InterPro" id="IPR006330">
    <property type="entry name" value="Ado/ade_deaminase"/>
</dbReference>
<keyword evidence="5" id="KW-0378">Hydrolase</keyword>
<comment type="similarity">
    <text evidence="2">Belongs to the metallo-dependent hydrolases superfamily. Adenosine and AMP deaminases family.</text>
</comment>
<comment type="cofactor">
    <cofactor evidence="1">
        <name>Zn(2+)</name>
        <dbReference type="ChEBI" id="CHEBI:29105"/>
    </cofactor>
</comment>
<dbReference type="RefSeq" id="WP_092589686.1">
    <property type="nucleotide sequence ID" value="NZ_FMWL01000003.1"/>
</dbReference>
<dbReference type="PANTHER" id="PTHR11409">
    <property type="entry name" value="ADENOSINE DEAMINASE"/>
    <property type="match status" value="1"/>
</dbReference>
<protein>
    <recommendedName>
        <fullName evidence="3">adenosine deaminase</fullName>
        <ecNumber evidence="3">3.5.4.4</ecNumber>
    </recommendedName>
</protein>
<dbReference type="InterPro" id="IPR032466">
    <property type="entry name" value="Metal_Hydrolase"/>
</dbReference>
<dbReference type="EMBL" id="FMWL01000003">
    <property type="protein sequence ID" value="SCZ77689.1"/>
    <property type="molecule type" value="Genomic_DNA"/>
</dbReference>
<dbReference type="GO" id="GO:0046872">
    <property type="term" value="F:metal ion binding"/>
    <property type="evidence" value="ECO:0007669"/>
    <property type="project" value="UniProtKB-KW"/>
</dbReference>
<dbReference type="GO" id="GO:0046103">
    <property type="term" value="P:inosine biosynthetic process"/>
    <property type="evidence" value="ECO:0007669"/>
    <property type="project" value="TreeGrafter"/>
</dbReference>
<keyword evidence="6" id="KW-0862">Zinc</keyword>
<dbReference type="GO" id="GO:0043103">
    <property type="term" value="P:hypoxanthine salvage"/>
    <property type="evidence" value="ECO:0007669"/>
    <property type="project" value="TreeGrafter"/>
</dbReference>
<dbReference type="Gene3D" id="3.20.20.140">
    <property type="entry name" value="Metal-dependent hydrolases"/>
    <property type="match status" value="1"/>
</dbReference>
<evidence type="ECO:0000259" key="7">
    <source>
        <dbReference type="Pfam" id="PF00962"/>
    </source>
</evidence>
<dbReference type="OrthoDB" id="9779574at2"/>
<dbReference type="STRING" id="1120920.SAMN03080599_00887"/>
<name>A0A1G5RWK5_9FIRM</name>
<evidence type="ECO:0000256" key="6">
    <source>
        <dbReference type="ARBA" id="ARBA00022833"/>
    </source>
</evidence>
<evidence type="ECO:0000256" key="3">
    <source>
        <dbReference type="ARBA" id="ARBA00012784"/>
    </source>
</evidence>
<accession>A0A1G5RWK5</accession>
<evidence type="ECO:0000256" key="5">
    <source>
        <dbReference type="ARBA" id="ARBA00022801"/>
    </source>
</evidence>
<evidence type="ECO:0000256" key="1">
    <source>
        <dbReference type="ARBA" id="ARBA00001947"/>
    </source>
</evidence>